<feature type="compositionally biased region" description="Low complexity" evidence="1">
    <location>
        <begin position="54"/>
        <end position="63"/>
    </location>
</feature>
<proteinExistence type="predicted"/>
<protein>
    <submittedName>
        <fullName evidence="2">Uncharacterized protein</fullName>
    </submittedName>
</protein>
<dbReference type="Proteomes" id="UP000030751">
    <property type="component" value="Unassembled WGS sequence"/>
</dbReference>
<evidence type="ECO:0000313" key="2">
    <source>
        <dbReference type="EMBL" id="EXA30112.1"/>
    </source>
</evidence>
<dbReference type="HOGENOM" id="CLU_2483448_0_0_1"/>
<gene>
    <name evidence="2" type="ORF">FOVG_18462</name>
</gene>
<reference evidence="2" key="1">
    <citation type="submission" date="2011-10" db="EMBL/GenBank/DDBJ databases">
        <title>The Genome Sequence of Fusarium oxysporum HDV247.</title>
        <authorList>
            <consortium name="The Broad Institute Genome Sequencing Platform"/>
            <person name="Ma L.-J."/>
            <person name="Gale L.R."/>
            <person name="Schwartz D.C."/>
            <person name="Zhou S."/>
            <person name="Corby-Kistler H."/>
            <person name="Young S.K."/>
            <person name="Zeng Q."/>
            <person name="Gargeya S."/>
            <person name="Fitzgerald M."/>
            <person name="Haas B."/>
            <person name="Abouelleil A."/>
            <person name="Alvarado L."/>
            <person name="Arachchi H.M."/>
            <person name="Berlin A."/>
            <person name="Brown A."/>
            <person name="Chapman S.B."/>
            <person name="Chen Z."/>
            <person name="Dunbar C."/>
            <person name="Freedman E."/>
            <person name="Gearin G."/>
            <person name="Goldberg J."/>
            <person name="Griggs A."/>
            <person name="Gujja S."/>
            <person name="Heiman D."/>
            <person name="Howarth C."/>
            <person name="Larson L."/>
            <person name="Lui A."/>
            <person name="MacDonald P.J.P."/>
            <person name="Montmayeur A."/>
            <person name="Murphy C."/>
            <person name="Neiman D."/>
            <person name="Pearson M."/>
            <person name="Priest M."/>
            <person name="Roberts A."/>
            <person name="Saif S."/>
            <person name="Shea T."/>
            <person name="Shenoy N."/>
            <person name="Sisk P."/>
            <person name="Stolte C."/>
            <person name="Sykes S."/>
            <person name="Wortman J."/>
            <person name="Nusbaum C."/>
            <person name="Birren B."/>
        </authorList>
    </citation>
    <scope>NUCLEOTIDE SEQUENCE [LARGE SCALE GENOMIC DNA]</scope>
    <source>
        <strain evidence="2">HDV247</strain>
    </source>
</reference>
<feature type="region of interest" description="Disordered" evidence="1">
    <location>
        <begin position="1"/>
        <end position="94"/>
    </location>
</feature>
<dbReference type="AlphaFoldDB" id="W9NJB1"/>
<dbReference type="EMBL" id="JH651068">
    <property type="protein sequence ID" value="EXA30112.1"/>
    <property type="molecule type" value="Genomic_DNA"/>
</dbReference>
<organism evidence="2">
    <name type="scientific">Fusarium oxysporum f. sp. pisi HDV247</name>
    <dbReference type="NCBI Taxonomy" id="1080344"/>
    <lineage>
        <taxon>Eukaryota</taxon>
        <taxon>Fungi</taxon>
        <taxon>Dikarya</taxon>
        <taxon>Ascomycota</taxon>
        <taxon>Pezizomycotina</taxon>
        <taxon>Sordariomycetes</taxon>
        <taxon>Hypocreomycetidae</taxon>
        <taxon>Hypocreales</taxon>
        <taxon>Nectriaceae</taxon>
        <taxon>Fusarium</taxon>
        <taxon>Fusarium oxysporum species complex</taxon>
    </lineage>
</organism>
<evidence type="ECO:0000256" key="1">
    <source>
        <dbReference type="SAM" id="MobiDB-lite"/>
    </source>
</evidence>
<reference evidence="2" key="2">
    <citation type="submission" date="2012-05" db="EMBL/GenBank/DDBJ databases">
        <title>Annotation of the Genome Sequence of Fusarium oxysporum HDV247.</title>
        <authorList>
            <consortium name="The Broad Institute Genomics Platform"/>
            <person name="Ma L.-J."/>
            <person name="Corby-Kistler H."/>
            <person name="Broz K."/>
            <person name="Gale L.R."/>
            <person name="Jonkers W."/>
            <person name="O'Donnell K."/>
            <person name="Ploetz R."/>
            <person name="Steinberg C."/>
            <person name="Schwartz D.C."/>
            <person name="VanEtten H."/>
            <person name="Zhou S."/>
            <person name="Young S.K."/>
            <person name="Zeng Q."/>
            <person name="Gargeya S."/>
            <person name="Fitzgerald M."/>
            <person name="Abouelleil A."/>
            <person name="Alvarado L."/>
            <person name="Chapman S.B."/>
            <person name="Gainer-Dewar J."/>
            <person name="Goldberg J."/>
            <person name="Griggs A."/>
            <person name="Gujja S."/>
            <person name="Hansen M."/>
            <person name="Howarth C."/>
            <person name="Imamovic A."/>
            <person name="Ireland A."/>
            <person name="Larimer J."/>
            <person name="McCowan C."/>
            <person name="Murphy C."/>
            <person name="Pearson M."/>
            <person name="Poon T.W."/>
            <person name="Priest M."/>
            <person name="Roberts A."/>
            <person name="Saif S."/>
            <person name="Shea T."/>
            <person name="Sykes S."/>
            <person name="Wortman J."/>
            <person name="Nusbaum C."/>
            <person name="Birren B."/>
        </authorList>
    </citation>
    <scope>NUCLEOTIDE SEQUENCE</scope>
    <source>
        <strain evidence="2">HDV247</strain>
    </source>
</reference>
<name>W9NJB1_FUSOX</name>
<sequence length="94" mass="10534">MSQSESPYSSESNSRLRTRRPSPSDQSRPRKRQRQTRPAKFSPPLLTDRPEPESATSTATSIDATKHPEAKESVGDGGERRKGSFLYNSKEIEV</sequence>
<accession>W9NJB1</accession>
<feature type="compositionally biased region" description="Low complexity" evidence="1">
    <location>
        <begin position="1"/>
        <end position="13"/>
    </location>
</feature>
<feature type="compositionally biased region" description="Basic and acidic residues" evidence="1">
    <location>
        <begin position="64"/>
        <end position="82"/>
    </location>
</feature>